<evidence type="ECO:0000313" key="9">
    <source>
        <dbReference type="Proteomes" id="UP001596109"/>
    </source>
</evidence>
<reference evidence="9" key="1">
    <citation type="journal article" date="2019" name="Int. J. Syst. Evol. Microbiol.">
        <title>The Global Catalogue of Microorganisms (GCM) 10K type strain sequencing project: providing services to taxonomists for standard genome sequencing and annotation.</title>
        <authorList>
            <consortium name="The Broad Institute Genomics Platform"/>
            <consortium name="The Broad Institute Genome Sequencing Center for Infectious Disease"/>
            <person name="Wu L."/>
            <person name="Ma J."/>
        </authorList>
    </citation>
    <scope>NUCLEOTIDE SEQUENCE [LARGE SCALE GENOMIC DNA]</scope>
    <source>
        <strain evidence="9">CGMCC 4.1434</strain>
    </source>
</reference>
<feature type="transmembrane region" description="Helical" evidence="6">
    <location>
        <begin position="258"/>
        <end position="280"/>
    </location>
</feature>
<evidence type="ECO:0000256" key="6">
    <source>
        <dbReference type="SAM" id="Phobius"/>
    </source>
</evidence>
<evidence type="ECO:0000256" key="3">
    <source>
        <dbReference type="ARBA" id="ARBA00022692"/>
    </source>
</evidence>
<evidence type="ECO:0000256" key="2">
    <source>
        <dbReference type="ARBA" id="ARBA00022475"/>
    </source>
</evidence>
<feature type="transmembrane region" description="Helical" evidence="6">
    <location>
        <begin position="330"/>
        <end position="348"/>
    </location>
</feature>
<keyword evidence="9" id="KW-1185">Reference proteome</keyword>
<comment type="caution">
    <text evidence="8">The sequence shown here is derived from an EMBL/GenBank/DDBJ whole genome shotgun (WGS) entry which is preliminary data.</text>
</comment>
<feature type="transmembrane region" description="Helical" evidence="6">
    <location>
        <begin position="21"/>
        <end position="48"/>
    </location>
</feature>
<gene>
    <name evidence="8" type="ORF">ACFPRA_17050</name>
</gene>
<proteinExistence type="predicted"/>
<dbReference type="Gene3D" id="3.40.1710.10">
    <property type="entry name" value="abc type-2 transporter like domain"/>
    <property type="match status" value="1"/>
</dbReference>
<dbReference type="PANTHER" id="PTHR30294:SF29">
    <property type="entry name" value="MULTIDRUG ABC TRANSPORTER PERMEASE YBHS-RELATED"/>
    <property type="match status" value="1"/>
</dbReference>
<sequence>MLSIGRILFFMQQYHKQLKKKWGTLLLLFLFPIVLIGLLLGLVAGLLLPEENSPIRVALVDEDQTKESLLFGMLLEENATGNPFLQFVSLTEADAEELMERNEISTYFSFPEGFTADLYEGKSVTIPIVGNPAKQTESFVVKELVESMTRYIAAAQANILTINDYAKKTDLSKQERQELMFQQFMDFTLYTLGKDKLLDEEVITNVATSSPMHYYVLAGWFIVLSVWLLAIYSVLGKEEHRSMVVRMQLFGVTLWQRLFARMLVVLAYSLVLAAVLFFIIDRVVRFELFAIDYGRFGLFTALYGLLFVVGAALIDVWVTSRKMGLLLQSLFLFLMILTSGALIPTLYFPQAVQGLLPYLFSYESMRWMIDIVLEGRNYADFTALTVYAISGLVFVWCSTRLKEGWGR</sequence>
<dbReference type="RefSeq" id="WP_381437350.1">
    <property type="nucleotide sequence ID" value="NZ_JBHSNO010000008.1"/>
</dbReference>
<feature type="transmembrane region" description="Helical" evidence="6">
    <location>
        <begin position="378"/>
        <end position="397"/>
    </location>
</feature>
<dbReference type="InterPro" id="IPR013525">
    <property type="entry name" value="ABC2_TM"/>
</dbReference>
<protein>
    <submittedName>
        <fullName evidence="8">ABC transporter permease</fullName>
    </submittedName>
</protein>
<evidence type="ECO:0000256" key="5">
    <source>
        <dbReference type="ARBA" id="ARBA00023136"/>
    </source>
</evidence>
<keyword evidence="3 6" id="KW-0812">Transmembrane</keyword>
<dbReference type="InterPro" id="IPR051449">
    <property type="entry name" value="ABC-2_transporter_component"/>
</dbReference>
<comment type="subcellular location">
    <subcellularLocation>
        <location evidence="1">Cell membrane</location>
        <topology evidence="1">Multi-pass membrane protein</topology>
    </subcellularLocation>
</comment>
<name>A0ABW0TN69_9BACL</name>
<dbReference type="Pfam" id="PF12698">
    <property type="entry name" value="ABC2_membrane_3"/>
    <property type="match status" value="1"/>
</dbReference>
<feature type="transmembrane region" description="Helical" evidence="6">
    <location>
        <begin position="300"/>
        <end position="318"/>
    </location>
</feature>
<dbReference type="PANTHER" id="PTHR30294">
    <property type="entry name" value="MEMBRANE COMPONENT OF ABC TRANSPORTER YHHJ-RELATED"/>
    <property type="match status" value="1"/>
</dbReference>
<dbReference type="EMBL" id="JBHSNO010000008">
    <property type="protein sequence ID" value="MFC5590617.1"/>
    <property type="molecule type" value="Genomic_DNA"/>
</dbReference>
<keyword evidence="5 6" id="KW-0472">Membrane</keyword>
<feature type="transmembrane region" description="Helical" evidence="6">
    <location>
        <begin position="214"/>
        <end position="237"/>
    </location>
</feature>
<keyword evidence="4 6" id="KW-1133">Transmembrane helix</keyword>
<evidence type="ECO:0000256" key="1">
    <source>
        <dbReference type="ARBA" id="ARBA00004651"/>
    </source>
</evidence>
<evidence type="ECO:0000256" key="4">
    <source>
        <dbReference type="ARBA" id="ARBA00022989"/>
    </source>
</evidence>
<organism evidence="8 9">
    <name type="scientific">Sporosarcina soli</name>
    <dbReference type="NCBI Taxonomy" id="334736"/>
    <lineage>
        <taxon>Bacteria</taxon>
        <taxon>Bacillati</taxon>
        <taxon>Bacillota</taxon>
        <taxon>Bacilli</taxon>
        <taxon>Bacillales</taxon>
        <taxon>Caryophanaceae</taxon>
        <taxon>Sporosarcina</taxon>
    </lineage>
</organism>
<keyword evidence="2" id="KW-1003">Cell membrane</keyword>
<accession>A0ABW0TN69</accession>
<feature type="domain" description="ABC-2 type transporter transmembrane" evidence="7">
    <location>
        <begin position="22"/>
        <end position="397"/>
    </location>
</feature>
<evidence type="ECO:0000259" key="7">
    <source>
        <dbReference type="Pfam" id="PF12698"/>
    </source>
</evidence>
<dbReference type="Proteomes" id="UP001596109">
    <property type="component" value="Unassembled WGS sequence"/>
</dbReference>
<evidence type="ECO:0000313" key="8">
    <source>
        <dbReference type="EMBL" id="MFC5590617.1"/>
    </source>
</evidence>